<keyword evidence="3" id="KW-1003">Cell membrane</keyword>
<evidence type="ECO:0000259" key="8">
    <source>
        <dbReference type="PROSITE" id="PS50928"/>
    </source>
</evidence>
<dbReference type="InterPro" id="IPR050809">
    <property type="entry name" value="UgpAE/MalFG_permease"/>
</dbReference>
<evidence type="ECO:0000313" key="9">
    <source>
        <dbReference type="EMBL" id="NOU75746.1"/>
    </source>
</evidence>
<dbReference type="PANTHER" id="PTHR43227:SF11">
    <property type="entry name" value="BLL4140 PROTEIN"/>
    <property type="match status" value="1"/>
</dbReference>
<feature type="transmembrane region" description="Helical" evidence="7">
    <location>
        <begin position="34"/>
        <end position="56"/>
    </location>
</feature>
<feature type="transmembrane region" description="Helical" evidence="7">
    <location>
        <begin position="132"/>
        <end position="153"/>
    </location>
</feature>
<dbReference type="Pfam" id="PF00528">
    <property type="entry name" value="BPD_transp_1"/>
    <property type="match status" value="1"/>
</dbReference>
<feature type="transmembrane region" description="Helical" evidence="7">
    <location>
        <begin position="184"/>
        <end position="206"/>
    </location>
</feature>
<feature type="transmembrane region" description="Helical" evidence="7">
    <location>
        <begin position="289"/>
        <end position="312"/>
    </location>
</feature>
<dbReference type="CDD" id="cd06261">
    <property type="entry name" value="TM_PBP2"/>
    <property type="match status" value="1"/>
</dbReference>
<evidence type="ECO:0000256" key="3">
    <source>
        <dbReference type="ARBA" id="ARBA00022475"/>
    </source>
</evidence>
<accession>A0ABX1Y4Q8</accession>
<reference evidence="9 10" key="1">
    <citation type="submission" date="2019-10" db="EMBL/GenBank/DDBJ databases">
        <title>Description of Paenibacillus terrestris sp. nov.</title>
        <authorList>
            <person name="Carlier A."/>
            <person name="Qi S."/>
        </authorList>
    </citation>
    <scope>NUCLEOTIDE SEQUENCE [LARGE SCALE GENOMIC DNA]</scope>
    <source>
        <strain evidence="9 10">LMG 31458</strain>
    </source>
</reference>
<organism evidence="9 10">
    <name type="scientific">Paenibacillus phytorum</name>
    <dbReference type="NCBI Taxonomy" id="2654977"/>
    <lineage>
        <taxon>Bacteria</taxon>
        <taxon>Bacillati</taxon>
        <taxon>Bacillota</taxon>
        <taxon>Bacilli</taxon>
        <taxon>Bacillales</taxon>
        <taxon>Paenibacillaceae</taxon>
        <taxon>Paenibacillus</taxon>
    </lineage>
</organism>
<keyword evidence="4 7" id="KW-0812">Transmembrane</keyword>
<name>A0ABX1Y4Q8_9BACL</name>
<evidence type="ECO:0000313" key="10">
    <source>
        <dbReference type="Proteomes" id="UP000616779"/>
    </source>
</evidence>
<protein>
    <submittedName>
        <fullName evidence="9">ABC transporter permease subunit</fullName>
    </submittedName>
</protein>
<dbReference type="EMBL" id="WHOA01000229">
    <property type="protein sequence ID" value="NOU75746.1"/>
    <property type="molecule type" value="Genomic_DNA"/>
</dbReference>
<evidence type="ECO:0000256" key="2">
    <source>
        <dbReference type="ARBA" id="ARBA00022448"/>
    </source>
</evidence>
<dbReference type="PROSITE" id="PS50928">
    <property type="entry name" value="ABC_TM1"/>
    <property type="match status" value="1"/>
</dbReference>
<keyword evidence="10" id="KW-1185">Reference proteome</keyword>
<keyword evidence="5 7" id="KW-1133">Transmembrane helix</keyword>
<comment type="similarity">
    <text evidence="7">Belongs to the binding-protein-dependent transport system permease family.</text>
</comment>
<sequence>MQNIIKVEKHAELLKPAYKKEQSFRRQIVNKYQLLLLLLPALIYILIFHYVPLYGIQIAFKQYLSVKGIMGSPWVGFRNFETFFHSDSFMLVIKNTIGITLYSLVAGFPLPILLAILLHNLPGVAFRKTVQLIVYAPHFLSVVVIVGMLNVMLQPDYGVVNNLLKIIGLNPVFFMAKAEYFKSIFVWSGIWQNMGFSSVIYLAALASVDPTLYEAAKVDGATRLQRMLYIDLPSIMPTAVILLILHSGQLLNVGFEKVYLMQNAVNLSTSEVISTYVYRVGILKGTFEFGAAVGLFNSLVSAFILIMVNQLVKKLNSTSLF</sequence>
<gene>
    <name evidence="9" type="ORF">GC098_31010</name>
</gene>
<evidence type="ECO:0000256" key="5">
    <source>
        <dbReference type="ARBA" id="ARBA00022989"/>
    </source>
</evidence>
<dbReference type="Gene3D" id="1.10.3720.10">
    <property type="entry name" value="MetI-like"/>
    <property type="match status" value="1"/>
</dbReference>
<dbReference type="SUPFAM" id="SSF161098">
    <property type="entry name" value="MetI-like"/>
    <property type="match status" value="1"/>
</dbReference>
<keyword evidence="2 7" id="KW-0813">Transport</keyword>
<dbReference type="PANTHER" id="PTHR43227">
    <property type="entry name" value="BLL4140 PROTEIN"/>
    <property type="match status" value="1"/>
</dbReference>
<feature type="transmembrane region" description="Helical" evidence="7">
    <location>
        <begin position="227"/>
        <end position="245"/>
    </location>
</feature>
<comment type="caution">
    <text evidence="9">The sequence shown here is derived from an EMBL/GenBank/DDBJ whole genome shotgun (WGS) entry which is preliminary data.</text>
</comment>
<dbReference type="InterPro" id="IPR035906">
    <property type="entry name" value="MetI-like_sf"/>
</dbReference>
<feature type="transmembrane region" description="Helical" evidence="7">
    <location>
        <begin position="99"/>
        <end position="120"/>
    </location>
</feature>
<evidence type="ECO:0000256" key="4">
    <source>
        <dbReference type="ARBA" id="ARBA00022692"/>
    </source>
</evidence>
<keyword evidence="6 7" id="KW-0472">Membrane</keyword>
<feature type="domain" description="ABC transmembrane type-1" evidence="8">
    <location>
        <begin position="93"/>
        <end position="308"/>
    </location>
</feature>
<dbReference type="Proteomes" id="UP000616779">
    <property type="component" value="Unassembled WGS sequence"/>
</dbReference>
<evidence type="ECO:0000256" key="6">
    <source>
        <dbReference type="ARBA" id="ARBA00023136"/>
    </source>
</evidence>
<evidence type="ECO:0000256" key="7">
    <source>
        <dbReference type="RuleBase" id="RU363032"/>
    </source>
</evidence>
<dbReference type="RefSeq" id="WP_171647687.1">
    <property type="nucleotide sequence ID" value="NZ_WHOA01000229.1"/>
</dbReference>
<comment type="subcellular location">
    <subcellularLocation>
        <location evidence="1 7">Cell membrane</location>
        <topology evidence="1 7">Multi-pass membrane protein</topology>
    </subcellularLocation>
</comment>
<dbReference type="InterPro" id="IPR000515">
    <property type="entry name" value="MetI-like"/>
</dbReference>
<proteinExistence type="inferred from homology"/>
<evidence type="ECO:0000256" key="1">
    <source>
        <dbReference type="ARBA" id="ARBA00004651"/>
    </source>
</evidence>